<dbReference type="EMBL" id="KV425670">
    <property type="protein sequence ID" value="KZT18593.1"/>
    <property type="molecule type" value="Genomic_DNA"/>
</dbReference>
<protein>
    <submittedName>
        <fullName evidence="2">Uncharacterized protein</fullName>
    </submittedName>
</protein>
<organism evidence="2 3">
    <name type="scientific">Neolentinus lepideus HHB14362 ss-1</name>
    <dbReference type="NCBI Taxonomy" id="1314782"/>
    <lineage>
        <taxon>Eukaryota</taxon>
        <taxon>Fungi</taxon>
        <taxon>Dikarya</taxon>
        <taxon>Basidiomycota</taxon>
        <taxon>Agaricomycotina</taxon>
        <taxon>Agaricomycetes</taxon>
        <taxon>Gloeophyllales</taxon>
        <taxon>Gloeophyllaceae</taxon>
        <taxon>Neolentinus</taxon>
    </lineage>
</organism>
<keyword evidence="3" id="KW-1185">Reference proteome</keyword>
<keyword evidence="1" id="KW-0732">Signal</keyword>
<reference evidence="2 3" key="1">
    <citation type="journal article" date="2016" name="Mol. Biol. Evol.">
        <title>Comparative Genomics of Early-Diverging Mushroom-Forming Fungi Provides Insights into the Origins of Lignocellulose Decay Capabilities.</title>
        <authorList>
            <person name="Nagy L.G."/>
            <person name="Riley R."/>
            <person name="Tritt A."/>
            <person name="Adam C."/>
            <person name="Daum C."/>
            <person name="Floudas D."/>
            <person name="Sun H."/>
            <person name="Yadav J.S."/>
            <person name="Pangilinan J."/>
            <person name="Larsson K.H."/>
            <person name="Matsuura K."/>
            <person name="Barry K."/>
            <person name="Labutti K."/>
            <person name="Kuo R."/>
            <person name="Ohm R.A."/>
            <person name="Bhattacharya S.S."/>
            <person name="Shirouzu T."/>
            <person name="Yoshinaga Y."/>
            <person name="Martin F.M."/>
            <person name="Grigoriev I.V."/>
            <person name="Hibbett D.S."/>
        </authorList>
    </citation>
    <scope>NUCLEOTIDE SEQUENCE [LARGE SCALE GENOMIC DNA]</scope>
    <source>
        <strain evidence="2 3">HHB14362 ss-1</strain>
    </source>
</reference>
<name>A0A165MP40_9AGAM</name>
<evidence type="ECO:0000256" key="1">
    <source>
        <dbReference type="SAM" id="SignalP"/>
    </source>
</evidence>
<feature type="signal peptide" evidence="1">
    <location>
        <begin position="1"/>
        <end position="20"/>
    </location>
</feature>
<sequence length="64" mass="6543">MTFTRVVTLLLIALVGLSSASPTPTTTEALLPRCSCPPGPLRAGSPVPIVARAESTCRPGPCPL</sequence>
<evidence type="ECO:0000313" key="2">
    <source>
        <dbReference type="EMBL" id="KZT18593.1"/>
    </source>
</evidence>
<gene>
    <name evidence="2" type="ORF">NEOLEDRAFT_1143163</name>
</gene>
<evidence type="ECO:0000313" key="3">
    <source>
        <dbReference type="Proteomes" id="UP000076761"/>
    </source>
</evidence>
<accession>A0A165MP40</accession>
<dbReference type="InParanoid" id="A0A165MP40"/>
<dbReference type="AlphaFoldDB" id="A0A165MP40"/>
<dbReference type="Proteomes" id="UP000076761">
    <property type="component" value="Unassembled WGS sequence"/>
</dbReference>
<proteinExistence type="predicted"/>
<feature type="chain" id="PRO_5007862659" evidence="1">
    <location>
        <begin position="21"/>
        <end position="64"/>
    </location>
</feature>